<dbReference type="GO" id="GO:0005524">
    <property type="term" value="F:ATP binding"/>
    <property type="evidence" value="ECO:0007669"/>
    <property type="project" value="UniProtKB-KW"/>
</dbReference>
<dbReference type="InterPro" id="IPR010285">
    <property type="entry name" value="DNA_helicase_pif1-like_DEAD"/>
</dbReference>
<keyword evidence="1" id="KW-0233">DNA recombination</keyword>
<dbReference type="PANTHER" id="PTHR47642:SF5">
    <property type="entry name" value="ATP-DEPENDENT DNA HELICASE"/>
    <property type="match status" value="1"/>
</dbReference>
<dbReference type="InterPro" id="IPR025476">
    <property type="entry name" value="Helitron_helicase-like"/>
</dbReference>
<comment type="cofactor">
    <cofactor evidence="1">
        <name>Mg(2+)</name>
        <dbReference type="ChEBI" id="CHEBI:18420"/>
    </cofactor>
</comment>
<dbReference type="GO" id="GO:0016787">
    <property type="term" value="F:hydrolase activity"/>
    <property type="evidence" value="ECO:0007669"/>
    <property type="project" value="UniProtKB-KW"/>
</dbReference>
<keyword evidence="1" id="KW-0227">DNA damage</keyword>
<dbReference type="GO" id="GO:0000723">
    <property type="term" value="P:telomere maintenance"/>
    <property type="evidence" value="ECO:0007669"/>
    <property type="project" value="InterPro"/>
</dbReference>
<organism evidence="3">
    <name type="scientific">Emiliania huxleyi</name>
    <name type="common">Coccolithophore</name>
    <name type="synonym">Pontosphaera huxleyi</name>
    <dbReference type="NCBI Taxonomy" id="2903"/>
    <lineage>
        <taxon>Eukaryota</taxon>
        <taxon>Haptista</taxon>
        <taxon>Haptophyta</taxon>
        <taxon>Prymnesiophyceae</taxon>
        <taxon>Isochrysidales</taxon>
        <taxon>Noelaerhabdaceae</taxon>
        <taxon>Emiliania</taxon>
    </lineage>
</organism>
<keyword evidence="1" id="KW-0378">Hydrolase</keyword>
<dbReference type="SUPFAM" id="SSF52540">
    <property type="entry name" value="P-loop containing nucleoside triphosphate hydrolases"/>
    <property type="match status" value="2"/>
</dbReference>
<dbReference type="SMART" id="SM00382">
    <property type="entry name" value="AAA"/>
    <property type="match status" value="1"/>
</dbReference>
<dbReference type="Pfam" id="PF14214">
    <property type="entry name" value="Helitron_like_N"/>
    <property type="match status" value="1"/>
</dbReference>
<dbReference type="InterPro" id="IPR003593">
    <property type="entry name" value="AAA+_ATPase"/>
</dbReference>
<dbReference type="EC" id="5.6.2.3" evidence="1"/>
<evidence type="ECO:0000313" key="3">
    <source>
        <dbReference type="EMBL" id="CAE0597432.1"/>
    </source>
</evidence>
<keyword evidence="1" id="KW-0547">Nucleotide-binding</keyword>
<dbReference type="CDD" id="cd18809">
    <property type="entry name" value="SF1_C_RecD"/>
    <property type="match status" value="1"/>
</dbReference>
<dbReference type="Gene3D" id="3.40.50.300">
    <property type="entry name" value="P-loop containing nucleotide triphosphate hydrolases"/>
    <property type="match status" value="1"/>
</dbReference>
<dbReference type="GO" id="GO:0043139">
    <property type="term" value="F:5'-3' DNA helicase activity"/>
    <property type="evidence" value="ECO:0007669"/>
    <property type="project" value="UniProtKB-EC"/>
</dbReference>
<feature type="domain" description="AAA+ ATPase" evidence="2">
    <location>
        <begin position="779"/>
        <end position="904"/>
    </location>
</feature>
<comment type="catalytic activity">
    <reaction evidence="1">
        <text>ATP + H2O = ADP + phosphate + H(+)</text>
        <dbReference type="Rhea" id="RHEA:13065"/>
        <dbReference type="ChEBI" id="CHEBI:15377"/>
        <dbReference type="ChEBI" id="CHEBI:15378"/>
        <dbReference type="ChEBI" id="CHEBI:30616"/>
        <dbReference type="ChEBI" id="CHEBI:43474"/>
        <dbReference type="ChEBI" id="CHEBI:456216"/>
        <dbReference type="EC" id="5.6.2.3"/>
    </reaction>
</comment>
<keyword evidence="1" id="KW-0234">DNA repair</keyword>
<comment type="similarity">
    <text evidence="1">Belongs to the helicase family.</text>
</comment>
<dbReference type="AlphaFoldDB" id="A0A7S3TXR4"/>
<keyword evidence="1" id="KW-0067">ATP-binding</keyword>
<accession>A0A7S3TXR4</accession>
<keyword evidence="1" id="KW-0347">Helicase</keyword>
<dbReference type="PANTHER" id="PTHR47642">
    <property type="entry name" value="ATP-DEPENDENT DNA HELICASE"/>
    <property type="match status" value="1"/>
</dbReference>
<sequence length="1271" mass="141361">MYQLKVKKAMHAAGPRSVSARLANSATQGQLLQHATQLQAGQAAADDHLTPVESFTGAVPKVLKGSKRYWCRSALRQACNSILLIVPASIRRVAFIQLMAMCLEYGAPEFFLTLTANEMGWTDLRRACGGLSHGARPVEATRHYHHRWTEFKSRFLKGATPIGHIERLWYRHEEQGRGSLHVHAAVWVRAGTARPEVICATAPRKFNPGDAEFDPADPAKGLNPLEREWRRFVMHVQYHGCREGCHWRHGQRVSDTFCKTGYPRRIWSAEEVAETHPADDPETPWHLRGLPVRCKLDTEADRYEYTTILKEDERLSTYVPLWLLAWGANMNIQYCTAASFLSYIAKYVPKPETSGMVADNEALRARDNRSARMVRYLNARKVGAPEVVYDIFQYKMKEGQTIVHLTTQPPEQRRRCLHRRQAALAAFEPDGGDEDDGDGVAVDETAALRFYDGLIEKYEKRPEGESRLRDGTSLDWDELTYPRFWRLFDVVRYDKLPREAILHVGEMAWPMHGEPTDGAGPDGSDPPPHSKWVVARDEPMPVWWDWKLPSKHGGAYYYSKLLINVPFRSSIPSAFITPPPQAGDAVTAANANGNASGSLREECVLRGLIDGDDEAATVAADARARHFTPEQVLSMLAAEAEYRTTTDAVTDAMAGEDAPELGEPENPIVHETADERAAIAAAFADNDGACPPVPFVDEDHVWHEPLPDGSLFTMRVTVPHDVVLGGTFIVNPPSGPPVTVTASGPAETVMTLQLPRFAHVPLNEEQYDAYERLKSAGDRQLLAFLSGQAGTGKTTLVRLLTQYWRSQGLRVLLTASSGKAARLIGGFTVHSAFKLHENGMFLRSALEGAQGTAHFKKLATFDIIVIDEISMLTATAFTAVHLALNYVVTRSTTQRGHMVFGRKSVVAVGDLYQLPAVERIMYAEQIYTAMLWSEFRFLELTRIMRLDPEEVAFAELLSRARRGWQHLTDADWSLLESRVCANHCDAPVAFVDKQQVRPPGGRRTDERTISQTTWHCPCTGPARAADGTVDYECAPCVLASRRSKIEELNAVYGAEVAQGGIATVRLDAIDTAGSRAVTRAAERATISDRMSGLPASLDVFVGQLLLVTVNRRRTHAGYVNGSLAVVEELLPAHAPTEIVLRLLDEPVDAPRLRMRRVEATKTIAGVEYKRRMFPLIPAFAMTVHRVQGGTLTGPVHILMNQEIFAEGQGYVALSRVKKLAQLHLWCLHRQAIKGSPIIDTEYLRLQQRWLTADAVAAAPSRERVRFLLPLA</sequence>
<evidence type="ECO:0000259" key="2">
    <source>
        <dbReference type="SMART" id="SM00382"/>
    </source>
</evidence>
<dbReference type="InterPro" id="IPR027417">
    <property type="entry name" value="P-loop_NTPase"/>
</dbReference>
<evidence type="ECO:0000256" key="1">
    <source>
        <dbReference type="RuleBase" id="RU363044"/>
    </source>
</evidence>
<dbReference type="GO" id="GO:0006281">
    <property type="term" value="P:DNA repair"/>
    <property type="evidence" value="ECO:0007669"/>
    <property type="project" value="UniProtKB-KW"/>
</dbReference>
<gene>
    <name evidence="3" type="ORF">EHUX00137_LOCUS46166</name>
</gene>
<dbReference type="InterPro" id="IPR051055">
    <property type="entry name" value="PIF1_helicase"/>
</dbReference>
<proteinExistence type="inferred from homology"/>
<name>A0A7S3TXR4_EMIHU</name>
<dbReference type="EMBL" id="HBIR01059383">
    <property type="protein sequence ID" value="CAE0597432.1"/>
    <property type="molecule type" value="Transcribed_RNA"/>
</dbReference>
<dbReference type="Pfam" id="PF05970">
    <property type="entry name" value="PIF1"/>
    <property type="match status" value="1"/>
</dbReference>
<reference evidence="3" key="1">
    <citation type="submission" date="2021-01" db="EMBL/GenBank/DDBJ databases">
        <authorList>
            <person name="Corre E."/>
            <person name="Pelletier E."/>
            <person name="Niang G."/>
            <person name="Scheremetjew M."/>
            <person name="Finn R."/>
            <person name="Kale V."/>
            <person name="Holt S."/>
            <person name="Cochrane G."/>
            <person name="Meng A."/>
            <person name="Brown T."/>
            <person name="Cohen L."/>
        </authorList>
    </citation>
    <scope>NUCLEOTIDE SEQUENCE</scope>
    <source>
        <strain evidence="3">379</strain>
    </source>
</reference>
<protein>
    <recommendedName>
        <fullName evidence="1">ATP-dependent DNA helicase</fullName>
        <ecNumber evidence="1">5.6.2.3</ecNumber>
    </recommendedName>
</protein>
<dbReference type="GO" id="GO:0006310">
    <property type="term" value="P:DNA recombination"/>
    <property type="evidence" value="ECO:0007669"/>
    <property type="project" value="UniProtKB-KW"/>
</dbReference>